<dbReference type="EMBL" id="CAAE01014532">
    <property type="protein sequence ID" value="CAF97046.1"/>
    <property type="molecule type" value="Genomic_DNA"/>
</dbReference>
<dbReference type="KEGG" id="tng:GSTEN00014295G001"/>
<evidence type="ECO:0000313" key="1">
    <source>
        <dbReference type="EMBL" id="CAF97046.1"/>
    </source>
</evidence>
<sequence length="41" mass="4763">MIKLPWACGGCVAPRRFLRPALRWWRFRRAGRGPGRPAGRE</sequence>
<organism evidence="1">
    <name type="scientific">Tetraodon nigroviridis</name>
    <name type="common">Spotted green pufferfish</name>
    <name type="synonym">Chelonodon nigroviridis</name>
    <dbReference type="NCBI Taxonomy" id="99883"/>
    <lineage>
        <taxon>Eukaryota</taxon>
        <taxon>Metazoa</taxon>
        <taxon>Chordata</taxon>
        <taxon>Craniata</taxon>
        <taxon>Vertebrata</taxon>
        <taxon>Euteleostomi</taxon>
        <taxon>Actinopterygii</taxon>
        <taxon>Neopterygii</taxon>
        <taxon>Teleostei</taxon>
        <taxon>Neoteleostei</taxon>
        <taxon>Acanthomorphata</taxon>
        <taxon>Eupercaria</taxon>
        <taxon>Tetraodontiformes</taxon>
        <taxon>Tetradontoidea</taxon>
        <taxon>Tetraodontidae</taxon>
        <taxon>Tetraodon</taxon>
    </lineage>
</organism>
<protein>
    <submittedName>
        <fullName evidence="1">(spotted green pufferfish) hypothetical protein</fullName>
    </submittedName>
</protein>
<proteinExistence type="predicted"/>
<name>Q4SQN6_TETNG</name>
<comment type="caution">
    <text evidence="1">The sequence shown here is derived from an EMBL/GenBank/DDBJ whole genome shotgun (WGS) entry which is preliminary data.</text>
</comment>
<gene>
    <name evidence="1" type="ORF">GSTENG00014295001</name>
</gene>
<reference evidence="1" key="1">
    <citation type="journal article" date="2004" name="Nature">
        <title>Genome duplication in the teleost fish Tetraodon nigroviridis reveals the early vertebrate proto-karyotype.</title>
        <authorList>
            <person name="Jaillon O."/>
            <person name="Aury J.-M."/>
            <person name="Brunet F."/>
            <person name="Petit J.-L."/>
            <person name="Stange-Thomann N."/>
            <person name="Mauceli E."/>
            <person name="Bouneau L."/>
            <person name="Fischer C."/>
            <person name="Ozouf-Costaz C."/>
            <person name="Bernot A."/>
            <person name="Nicaud S."/>
            <person name="Jaffe D."/>
            <person name="Fisher S."/>
            <person name="Lutfalla G."/>
            <person name="Dossat C."/>
            <person name="Segurens B."/>
            <person name="Dasilva C."/>
            <person name="Salanoubat M."/>
            <person name="Levy M."/>
            <person name="Boudet N."/>
            <person name="Castellano S."/>
            <person name="Anthouard V."/>
            <person name="Jubin C."/>
            <person name="Castelli V."/>
            <person name="Katinka M."/>
            <person name="Vacherie B."/>
            <person name="Biemont C."/>
            <person name="Skalli Z."/>
            <person name="Cattolico L."/>
            <person name="Poulain J."/>
            <person name="De Berardinis V."/>
            <person name="Cruaud C."/>
            <person name="Duprat S."/>
            <person name="Brottier P."/>
            <person name="Coutanceau J.-P."/>
            <person name="Gouzy J."/>
            <person name="Parra G."/>
            <person name="Lardier G."/>
            <person name="Chapple C."/>
            <person name="McKernan K.J."/>
            <person name="McEwan P."/>
            <person name="Bosak S."/>
            <person name="Kellis M."/>
            <person name="Volff J.-N."/>
            <person name="Guigo R."/>
            <person name="Zody M.C."/>
            <person name="Mesirov J."/>
            <person name="Lindblad-Toh K."/>
            <person name="Birren B."/>
            <person name="Nusbaum C."/>
            <person name="Kahn D."/>
            <person name="Robinson-Rechavi M."/>
            <person name="Laudet V."/>
            <person name="Schachter V."/>
            <person name="Quetier F."/>
            <person name="Saurin W."/>
            <person name="Scarpelli C."/>
            <person name="Wincker P."/>
            <person name="Lander E.S."/>
            <person name="Weissenbach J."/>
            <person name="Roest Crollius H."/>
        </authorList>
    </citation>
    <scope>NUCLEOTIDE SEQUENCE [LARGE SCALE GENOMIC DNA]</scope>
</reference>
<dbReference type="AlphaFoldDB" id="Q4SQN6"/>
<reference evidence="1" key="2">
    <citation type="submission" date="2004-02" db="EMBL/GenBank/DDBJ databases">
        <authorList>
            <consortium name="Genoscope"/>
            <consortium name="Whitehead Institute Centre for Genome Research"/>
        </authorList>
    </citation>
    <scope>NUCLEOTIDE SEQUENCE</scope>
</reference>
<accession>Q4SQN6</accession>